<dbReference type="PIRSF" id="PIRSF000876">
    <property type="entry name" value="RR_chemtxs_CheB"/>
    <property type="match status" value="1"/>
</dbReference>
<sequence>MPVGPGTFGELKRPTGIGVKRVLIVDDSHAIQRLLGHALESDPRLRVVGIAKDAYDAREQIRNLEPDVVVLDVEMPRMSGLDFLERIMRLRPMPVVMFSSVTQNGSDAAIRALALGAVDCVAKPNMGITRETLGDLADRVFAAANAGVLKPAPLPTESTRKLARDAVPSGRPPRHAILIGSSTGGVAAVEIVLRGLPADCPPVVVAQHMPESYLESFAIRLNGLLPQVVQLAEHGMPLKSGHIYLSPGGHAHTGVNFEKGRFSTVAIDAPKRNGHCPSVDVLFQSAVGFADRVVATILTGLGKDGAEGMKQLRSAGAYCIGQDEASCVVYGMPRAAADLDALDEQLPLNGIADAIVSAADQRAGKRIAG</sequence>
<feature type="domain" description="CheB-type methylesterase" evidence="9">
    <location>
        <begin position="170"/>
        <end position="362"/>
    </location>
</feature>
<dbReference type="NCBIfam" id="NF001965">
    <property type="entry name" value="PRK00742.1"/>
    <property type="match status" value="1"/>
</dbReference>
<keyword evidence="10" id="KW-0489">Methyltransferase</keyword>
<dbReference type="PANTHER" id="PTHR42872:SF6">
    <property type="entry name" value="PROTEIN-GLUTAMATE METHYLESTERASE_PROTEIN-GLUTAMINE GLUTAMINASE"/>
    <property type="match status" value="1"/>
</dbReference>
<feature type="domain" description="Response regulatory" evidence="8">
    <location>
        <begin position="21"/>
        <end position="138"/>
    </location>
</feature>
<dbReference type="CDD" id="cd16432">
    <property type="entry name" value="CheB_Rec"/>
    <property type="match status" value="1"/>
</dbReference>
<gene>
    <name evidence="5 10" type="primary">cheB</name>
    <name evidence="10" type="ORF">GLS40_04550</name>
</gene>
<name>A0A844W0N0_9RHOB</name>
<feature type="modified residue" description="4-aspartylphosphate" evidence="5 7">
    <location>
        <position position="72"/>
    </location>
</feature>
<dbReference type="PANTHER" id="PTHR42872">
    <property type="entry name" value="PROTEIN-GLUTAMATE METHYLESTERASE/PROTEIN-GLUTAMINE GLUTAMINASE"/>
    <property type="match status" value="1"/>
</dbReference>
<evidence type="ECO:0000313" key="10">
    <source>
        <dbReference type="EMBL" id="MWB77287.1"/>
    </source>
</evidence>
<accession>A0A844W0N0</accession>
<dbReference type="Pfam" id="PF00072">
    <property type="entry name" value="Response_reg"/>
    <property type="match status" value="1"/>
</dbReference>
<dbReference type="InterPro" id="IPR011006">
    <property type="entry name" value="CheY-like_superfamily"/>
</dbReference>
<dbReference type="GO" id="GO:0008984">
    <property type="term" value="F:protein-glutamate methylesterase activity"/>
    <property type="evidence" value="ECO:0007669"/>
    <property type="project" value="UniProtKB-UniRule"/>
</dbReference>
<dbReference type="AlphaFoldDB" id="A0A844W0N0"/>
<dbReference type="PROSITE" id="PS50110">
    <property type="entry name" value="RESPONSE_REGULATORY"/>
    <property type="match status" value="1"/>
</dbReference>
<evidence type="ECO:0000256" key="6">
    <source>
        <dbReference type="PROSITE-ProRule" id="PRU00050"/>
    </source>
</evidence>
<dbReference type="SMART" id="SM00448">
    <property type="entry name" value="REC"/>
    <property type="match status" value="1"/>
</dbReference>
<keyword evidence="11" id="KW-1185">Reference proteome</keyword>
<dbReference type="InterPro" id="IPR008248">
    <property type="entry name" value="CheB-like"/>
</dbReference>
<evidence type="ECO:0000313" key="11">
    <source>
        <dbReference type="Proteomes" id="UP000443843"/>
    </source>
</evidence>
<evidence type="ECO:0000259" key="8">
    <source>
        <dbReference type="PROSITE" id="PS50110"/>
    </source>
</evidence>
<dbReference type="RefSeq" id="WP_160381551.1">
    <property type="nucleotide sequence ID" value="NZ_WNXQ01000002.1"/>
</dbReference>
<evidence type="ECO:0000256" key="4">
    <source>
        <dbReference type="ARBA" id="ARBA00048267"/>
    </source>
</evidence>
<feature type="active site" evidence="5 6">
    <location>
        <position position="304"/>
    </location>
</feature>
<dbReference type="Gene3D" id="3.40.50.2300">
    <property type="match status" value="1"/>
</dbReference>
<dbReference type="InterPro" id="IPR000673">
    <property type="entry name" value="Sig_transdc_resp-reg_Me-estase"/>
</dbReference>
<organism evidence="10 11">
    <name type="scientific">Pseudooceanicola pacificus</name>
    <dbReference type="NCBI Taxonomy" id="2676438"/>
    <lineage>
        <taxon>Bacteria</taxon>
        <taxon>Pseudomonadati</taxon>
        <taxon>Pseudomonadota</taxon>
        <taxon>Alphaproteobacteria</taxon>
        <taxon>Rhodobacterales</taxon>
        <taxon>Paracoccaceae</taxon>
        <taxon>Pseudooceanicola</taxon>
    </lineage>
</organism>
<dbReference type="Pfam" id="PF01339">
    <property type="entry name" value="CheB_methylest"/>
    <property type="match status" value="1"/>
</dbReference>
<dbReference type="InterPro" id="IPR035909">
    <property type="entry name" value="CheB_C"/>
</dbReference>
<dbReference type="Proteomes" id="UP000443843">
    <property type="component" value="Unassembled WGS sequence"/>
</dbReference>
<keyword evidence="1 5" id="KW-0963">Cytoplasm</keyword>
<evidence type="ECO:0000256" key="7">
    <source>
        <dbReference type="PROSITE-ProRule" id="PRU00169"/>
    </source>
</evidence>
<comment type="caution">
    <text evidence="10">The sequence shown here is derived from an EMBL/GenBank/DDBJ whole genome shotgun (WGS) entry which is preliminary data.</text>
</comment>
<dbReference type="HAMAP" id="MF_00099">
    <property type="entry name" value="CheB_chemtxs"/>
    <property type="match status" value="1"/>
</dbReference>
<comment type="function">
    <text evidence="5">Involved in chemotaxis. Part of a chemotaxis signal transduction system that modulates chemotaxis in response to various stimuli. Catalyzes the demethylation of specific methylglutamate residues introduced into the chemoreceptors (methyl-accepting chemotaxis proteins or MCP) by CheR. Also mediates the irreversible deamidation of specific glutamine residues to glutamic acid.</text>
</comment>
<dbReference type="SUPFAM" id="SSF52172">
    <property type="entry name" value="CheY-like"/>
    <property type="match status" value="1"/>
</dbReference>
<dbReference type="EC" id="3.5.1.44" evidence="5"/>
<proteinExistence type="inferred from homology"/>
<feature type="active site" evidence="5 6">
    <location>
        <position position="208"/>
    </location>
</feature>
<evidence type="ECO:0000259" key="9">
    <source>
        <dbReference type="PROSITE" id="PS50122"/>
    </source>
</evidence>
<keyword evidence="2 5" id="KW-0145">Chemotaxis</keyword>
<dbReference type="GO" id="GO:0000156">
    <property type="term" value="F:phosphorelay response regulator activity"/>
    <property type="evidence" value="ECO:0007669"/>
    <property type="project" value="InterPro"/>
</dbReference>
<dbReference type="SUPFAM" id="SSF52738">
    <property type="entry name" value="Methylesterase CheB, C-terminal domain"/>
    <property type="match status" value="1"/>
</dbReference>
<comment type="domain">
    <text evidence="5">Contains a C-terminal catalytic domain, and an N-terminal region which modulates catalytic activity.</text>
</comment>
<reference evidence="10 11" key="1">
    <citation type="submission" date="2019-11" db="EMBL/GenBank/DDBJ databases">
        <title>Pseudooceanicola pacifica sp. nov., isolated from deep-sea sediment of the Pacific Ocean.</title>
        <authorList>
            <person name="Lyu L."/>
        </authorList>
    </citation>
    <scope>NUCLEOTIDE SEQUENCE [LARGE SCALE GENOMIC DNA]</scope>
    <source>
        <strain evidence="10 11">216_PA32_1</strain>
    </source>
</reference>
<evidence type="ECO:0000256" key="5">
    <source>
        <dbReference type="HAMAP-Rule" id="MF_00099"/>
    </source>
</evidence>
<evidence type="ECO:0000256" key="3">
    <source>
        <dbReference type="ARBA" id="ARBA00022801"/>
    </source>
</evidence>
<dbReference type="Gene3D" id="3.40.50.180">
    <property type="entry name" value="Methylesterase CheB, C-terminal domain"/>
    <property type="match status" value="1"/>
</dbReference>
<evidence type="ECO:0000256" key="1">
    <source>
        <dbReference type="ARBA" id="ARBA00022490"/>
    </source>
</evidence>
<dbReference type="GO" id="GO:0006935">
    <property type="term" value="P:chemotaxis"/>
    <property type="evidence" value="ECO:0007669"/>
    <property type="project" value="UniProtKB-UniRule"/>
</dbReference>
<dbReference type="InterPro" id="IPR001789">
    <property type="entry name" value="Sig_transdc_resp-reg_receiver"/>
</dbReference>
<evidence type="ECO:0000256" key="2">
    <source>
        <dbReference type="ARBA" id="ARBA00022500"/>
    </source>
</evidence>
<dbReference type="CDD" id="cd17541">
    <property type="entry name" value="REC_CheB-like"/>
    <property type="match status" value="1"/>
</dbReference>
<dbReference type="GO" id="GO:0005737">
    <property type="term" value="C:cytoplasm"/>
    <property type="evidence" value="ECO:0007669"/>
    <property type="project" value="UniProtKB-SubCell"/>
</dbReference>
<comment type="catalytic activity">
    <reaction evidence="5">
        <text>L-glutaminyl-[protein] + H2O = L-glutamyl-[protein] + NH4(+)</text>
        <dbReference type="Rhea" id="RHEA:16441"/>
        <dbReference type="Rhea" id="RHEA-COMP:10207"/>
        <dbReference type="Rhea" id="RHEA-COMP:10208"/>
        <dbReference type="ChEBI" id="CHEBI:15377"/>
        <dbReference type="ChEBI" id="CHEBI:28938"/>
        <dbReference type="ChEBI" id="CHEBI:29973"/>
        <dbReference type="ChEBI" id="CHEBI:30011"/>
        <dbReference type="EC" id="3.5.1.44"/>
    </reaction>
</comment>
<comment type="similarity">
    <text evidence="5">Belongs to the CheB family.</text>
</comment>
<dbReference type="PROSITE" id="PS50122">
    <property type="entry name" value="CHEB"/>
    <property type="match status" value="1"/>
</dbReference>
<keyword evidence="10" id="KW-0808">Transferase</keyword>
<comment type="catalytic activity">
    <reaction evidence="4 5">
        <text>[protein]-L-glutamate 5-O-methyl ester + H2O = L-glutamyl-[protein] + methanol + H(+)</text>
        <dbReference type="Rhea" id="RHEA:23236"/>
        <dbReference type="Rhea" id="RHEA-COMP:10208"/>
        <dbReference type="Rhea" id="RHEA-COMP:10311"/>
        <dbReference type="ChEBI" id="CHEBI:15377"/>
        <dbReference type="ChEBI" id="CHEBI:15378"/>
        <dbReference type="ChEBI" id="CHEBI:17790"/>
        <dbReference type="ChEBI" id="CHEBI:29973"/>
        <dbReference type="ChEBI" id="CHEBI:82795"/>
        <dbReference type="EC" id="3.1.1.61"/>
    </reaction>
</comment>
<comment type="subcellular location">
    <subcellularLocation>
        <location evidence="5">Cytoplasm</location>
    </subcellularLocation>
</comment>
<dbReference type="GO" id="GO:0032259">
    <property type="term" value="P:methylation"/>
    <property type="evidence" value="ECO:0007669"/>
    <property type="project" value="UniProtKB-KW"/>
</dbReference>
<keyword evidence="3 5" id="KW-0378">Hydrolase</keyword>
<protein>
    <recommendedName>
        <fullName evidence="5">Protein-glutamate methylesterase/protein-glutamine glutaminase</fullName>
        <ecNumber evidence="5">3.1.1.61</ecNumber>
        <ecNumber evidence="5">3.5.1.44</ecNumber>
    </recommendedName>
</protein>
<dbReference type="EC" id="3.1.1.61" evidence="5"/>
<dbReference type="EMBL" id="WNXQ01000002">
    <property type="protein sequence ID" value="MWB77287.1"/>
    <property type="molecule type" value="Genomic_DNA"/>
</dbReference>
<feature type="active site" evidence="5 6">
    <location>
        <position position="182"/>
    </location>
</feature>
<comment type="PTM">
    <text evidence="5">Phosphorylated by CheA. Phosphorylation of the N-terminal regulatory domain activates the methylesterase activity.</text>
</comment>
<dbReference type="GO" id="GO:0050568">
    <property type="term" value="F:protein-glutamine glutaminase activity"/>
    <property type="evidence" value="ECO:0007669"/>
    <property type="project" value="UniProtKB-UniRule"/>
</dbReference>
<dbReference type="GO" id="GO:0008168">
    <property type="term" value="F:methyltransferase activity"/>
    <property type="evidence" value="ECO:0007669"/>
    <property type="project" value="UniProtKB-KW"/>
</dbReference>
<keyword evidence="5 7" id="KW-0597">Phosphoprotein</keyword>